<dbReference type="Proteomes" id="UP000823749">
    <property type="component" value="Chromosome 7"/>
</dbReference>
<dbReference type="Gene3D" id="1.20.190.20">
    <property type="entry name" value="14-3-3 domain"/>
    <property type="match status" value="1"/>
</dbReference>
<evidence type="ECO:0000313" key="4">
    <source>
        <dbReference type="EMBL" id="KAG5540495.1"/>
    </source>
</evidence>
<evidence type="ECO:0000313" key="5">
    <source>
        <dbReference type="Proteomes" id="UP000823749"/>
    </source>
</evidence>
<name>A0AAV6JMD7_9ERIC</name>
<organism evidence="4 5">
    <name type="scientific">Rhododendron griersonianum</name>
    <dbReference type="NCBI Taxonomy" id="479676"/>
    <lineage>
        <taxon>Eukaryota</taxon>
        <taxon>Viridiplantae</taxon>
        <taxon>Streptophyta</taxon>
        <taxon>Embryophyta</taxon>
        <taxon>Tracheophyta</taxon>
        <taxon>Spermatophyta</taxon>
        <taxon>Magnoliopsida</taxon>
        <taxon>eudicotyledons</taxon>
        <taxon>Gunneridae</taxon>
        <taxon>Pentapetalae</taxon>
        <taxon>asterids</taxon>
        <taxon>Ericales</taxon>
        <taxon>Ericaceae</taxon>
        <taxon>Ericoideae</taxon>
        <taxon>Rhodoreae</taxon>
        <taxon>Rhododendron</taxon>
    </lineage>
</organism>
<keyword evidence="5" id="KW-1185">Reference proteome</keyword>
<dbReference type="EMBL" id="JACTNZ010000007">
    <property type="protein sequence ID" value="KAG5540495.1"/>
    <property type="molecule type" value="Genomic_DNA"/>
</dbReference>
<dbReference type="SUPFAM" id="SSF48445">
    <property type="entry name" value="14-3-3 protein"/>
    <property type="match status" value="1"/>
</dbReference>
<feature type="compositionally biased region" description="Low complexity" evidence="2">
    <location>
        <begin position="60"/>
        <end position="77"/>
    </location>
</feature>
<dbReference type="AlphaFoldDB" id="A0AAV6JMD7"/>
<evidence type="ECO:0000256" key="2">
    <source>
        <dbReference type="SAM" id="MobiDB-lite"/>
    </source>
</evidence>
<dbReference type="InterPro" id="IPR023410">
    <property type="entry name" value="14-3-3_domain"/>
</dbReference>
<comment type="caution">
    <text evidence="4">The sequence shown here is derived from an EMBL/GenBank/DDBJ whole genome shotgun (WGS) entry which is preliminary data.</text>
</comment>
<proteinExistence type="inferred from homology"/>
<feature type="domain" description="14-3-3" evidence="3">
    <location>
        <begin position="1"/>
        <end position="151"/>
    </location>
</feature>
<dbReference type="InterPro" id="IPR036815">
    <property type="entry name" value="14-3-3_dom_sf"/>
</dbReference>
<gene>
    <name evidence="4" type="ORF">RHGRI_020641</name>
</gene>
<evidence type="ECO:0000259" key="3">
    <source>
        <dbReference type="SMART" id="SM00101"/>
    </source>
</evidence>
<protein>
    <recommendedName>
        <fullName evidence="3">14-3-3 domain-containing protein</fullName>
    </recommendedName>
</protein>
<evidence type="ECO:0000256" key="1">
    <source>
        <dbReference type="ARBA" id="ARBA00006141"/>
    </source>
</evidence>
<dbReference type="Pfam" id="PF00244">
    <property type="entry name" value="14-3-3"/>
    <property type="match status" value="1"/>
</dbReference>
<feature type="region of interest" description="Disordered" evidence="2">
    <location>
        <begin position="53"/>
        <end position="83"/>
    </location>
</feature>
<sequence>MVEFTEMVSGLNDSEELTVEESNLLSVAYKNVIGARRTSWRFISSIEQKEESHDNADHVAASSSPRSASCSTPRSSLSPPPATPEITLGGQRFDLSWIMMNRFWQGWSYFTTESLNVGALKLKKASTEGNLLTILGNEGNNSYVVRDFCIWFWFLFR</sequence>
<dbReference type="PANTHER" id="PTHR18860">
    <property type="entry name" value="14-3-3 PROTEIN"/>
    <property type="match status" value="1"/>
</dbReference>
<accession>A0AAV6JMD7</accession>
<comment type="similarity">
    <text evidence="1">Belongs to the 14-3-3 family.</text>
</comment>
<dbReference type="SMART" id="SM00101">
    <property type="entry name" value="14_3_3"/>
    <property type="match status" value="1"/>
</dbReference>
<dbReference type="InterPro" id="IPR000308">
    <property type="entry name" value="14-3-3"/>
</dbReference>
<reference evidence="4" key="1">
    <citation type="submission" date="2020-08" db="EMBL/GenBank/DDBJ databases">
        <title>Plant Genome Project.</title>
        <authorList>
            <person name="Zhang R.-G."/>
        </authorList>
    </citation>
    <scope>NUCLEOTIDE SEQUENCE</scope>
    <source>
        <strain evidence="4">WSP0</strain>
        <tissue evidence="4">Leaf</tissue>
    </source>
</reference>